<proteinExistence type="predicted"/>
<dbReference type="InterPro" id="IPR012337">
    <property type="entry name" value="RNaseH-like_sf"/>
</dbReference>
<dbReference type="InterPro" id="IPR039537">
    <property type="entry name" value="Retrotran_Ty1/copia-like"/>
</dbReference>
<dbReference type="SUPFAM" id="SSF53098">
    <property type="entry name" value="Ribonuclease H-like"/>
    <property type="match status" value="1"/>
</dbReference>
<keyword evidence="2" id="KW-1185">Reference proteome</keyword>
<organism evidence="1 2">
    <name type="scientific">Tanacetum coccineum</name>
    <dbReference type="NCBI Taxonomy" id="301880"/>
    <lineage>
        <taxon>Eukaryota</taxon>
        <taxon>Viridiplantae</taxon>
        <taxon>Streptophyta</taxon>
        <taxon>Embryophyta</taxon>
        <taxon>Tracheophyta</taxon>
        <taxon>Spermatophyta</taxon>
        <taxon>Magnoliopsida</taxon>
        <taxon>eudicotyledons</taxon>
        <taxon>Gunneridae</taxon>
        <taxon>Pentapetalae</taxon>
        <taxon>asterids</taxon>
        <taxon>campanulids</taxon>
        <taxon>Asterales</taxon>
        <taxon>Asteraceae</taxon>
        <taxon>Asteroideae</taxon>
        <taxon>Anthemideae</taxon>
        <taxon>Anthemidinae</taxon>
        <taxon>Tanacetum</taxon>
    </lineage>
</organism>
<dbReference type="EMBL" id="BQNB010012583">
    <property type="protein sequence ID" value="GJT05410.1"/>
    <property type="molecule type" value="Genomic_DNA"/>
</dbReference>
<dbReference type="Gene3D" id="3.30.420.10">
    <property type="entry name" value="Ribonuclease H-like superfamily/Ribonuclease H"/>
    <property type="match status" value="1"/>
</dbReference>
<reference evidence="1" key="2">
    <citation type="submission" date="2022-01" db="EMBL/GenBank/DDBJ databases">
        <authorList>
            <person name="Yamashiro T."/>
            <person name="Shiraishi A."/>
            <person name="Satake H."/>
            <person name="Nakayama K."/>
        </authorList>
    </citation>
    <scope>NUCLEOTIDE SEQUENCE</scope>
</reference>
<dbReference type="PANTHER" id="PTHR42648:SF21">
    <property type="entry name" value="CYSTEINE-RICH RLK (RECEPTOR-LIKE PROTEIN KINASE) 8"/>
    <property type="match status" value="1"/>
</dbReference>
<sequence length="304" mass="35374">MSSYQMEQAVEQRRIESKHLKENFVSNQSVSSFDQLFELNELKAQSQEKDMVIKKLKRRRINLLVEKWILIEDQNMTFEEIETINIELDHRVTKLIAENEHLKQTYKQLYDSIKLARIQSKEQCAKLISQVNLKSVEISDLNASKSMKKPHKPKSEDTNQEKLYLLHLDLCGPMRVASVNGKKYILVSVDDYSRFTWVKGLRSKDEAIAFIINFLKMIQVRLKLTAMALPVTRQFRVTALHEMTLATISSGLVPNPPPSTPFVPPSRTDWDILFQPLFDELFPPQNPYQVLIFQPLKSLLQLMK</sequence>
<protein>
    <submittedName>
        <fullName evidence="1">Integrase, catalytic region, zinc finger, CCHC-type containing protein</fullName>
    </submittedName>
</protein>
<dbReference type="PANTHER" id="PTHR42648">
    <property type="entry name" value="TRANSPOSASE, PUTATIVE-RELATED"/>
    <property type="match status" value="1"/>
</dbReference>
<reference evidence="1" key="1">
    <citation type="journal article" date="2022" name="Int. J. Mol. Sci.">
        <title>Draft Genome of Tanacetum Coccineum: Genomic Comparison of Closely Related Tanacetum-Family Plants.</title>
        <authorList>
            <person name="Yamashiro T."/>
            <person name="Shiraishi A."/>
            <person name="Nakayama K."/>
            <person name="Satake H."/>
        </authorList>
    </citation>
    <scope>NUCLEOTIDE SEQUENCE</scope>
</reference>
<evidence type="ECO:0000313" key="1">
    <source>
        <dbReference type="EMBL" id="GJT05410.1"/>
    </source>
</evidence>
<comment type="caution">
    <text evidence="1">The sequence shown here is derived from an EMBL/GenBank/DDBJ whole genome shotgun (WGS) entry which is preliminary data.</text>
</comment>
<evidence type="ECO:0000313" key="2">
    <source>
        <dbReference type="Proteomes" id="UP001151760"/>
    </source>
</evidence>
<gene>
    <name evidence="1" type="ORF">Tco_0839872</name>
</gene>
<dbReference type="InterPro" id="IPR036397">
    <property type="entry name" value="RNaseH_sf"/>
</dbReference>
<name>A0ABQ5ARW4_9ASTR</name>
<accession>A0ABQ5ARW4</accession>
<dbReference type="Proteomes" id="UP001151760">
    <property type="component" value="Unassembled WGS sequence"/>
</dbReference>